<gene>
    <name evidence="1" type="ORF">BofuT4_P020800.1</name>
</gene>
<dbReference type="Proteomes" id="UP000008177">
    <property type="component" value="Unplaced contigs"/>
</dbReference>
<evidence type="ECO:0000313" key="1">
    <source>
        <dbReference type="EMBL" id="CCD51774.1"/>
    </source>
</evidence>
<dbReference type="EMBL" id="FQ790337">
    <property type="protein sequence ID" value="CCD51774.1"/>
    <property type="molecule type" value="Genomic_DNA"/>
</dbReference>
<sequence length="59" mass="6577">MYLCRIPNDSRQSQWAASVENYHPDGVIPNEIYHMANPVGAMPISGVDLHSSPKKVEII</sequence>
<name>G2YJ87_BOTF4</name>
<dbReference type="AlphaFoldDB" id="G2YJ87"/>
<evidence type="ECO:0000313" key="2">
    <source>
        <dbReference type="Proteomes" id="UP000008177"/>
    </source>
</evidence>
<dbReference type="InParanoid" id="G2YJ87"/>
<dbReference type="HOGENOM" id="CLU_2960502_0_0_1"/>
<organism evidence="1 2">
    <name type="scientific">Botryotinia fuckeliana (strain T4)</name>
    <name type="common">Noble rot fungus</name>
    <name type="synonym">Botrytis cinerea</name>
    <dbReference type="NCBI Taxonomy" id="999810"/>
    <lineage>
        <taxon>Eukaryota</taxon>
        <taxon>Fungi</taxon>
        <taxon>Dikarya</taxon>
        <taxon>Ascomycota</taxon>
        <taxon>Pezizomycotina</taxon>
        <taxon>Leotiomycetes</taxon>
        <taxon>Helotiales</taxon>
        <taxon>Sclerotiniaceae</taxon>
        <taxon>Botrytis</taxon>
    </lineage>
</organism>
<proteinExistence type="predicted"/>
<accession>G2YJ87</accession>
<reference evidence="2" key="1">
    <citation type="journal article" date="2011" name="PLoS Genet.">
        <title>Genomic analysis of the necrotrophic fungal pathogens Sclerotinia sclerotiorum and Botrytis cinerea.</title>
        <authorList>
            <person name="Amselem J."/>
            <person name="Cuomo C.A."/>
            <person name="van Kan J.A."/>
            <person name="Viaud M."/>
            <person name="Benito E.P."/>
            <person name="Couloux A."/>
            <person name="Coutinho P.M."/>
            <person name="de Vries R.P."/>
            <person name="Dyer P.S."/>
            <person name="Fillinger S."/>
            <person name="Fournier E."/>
            <person name="Gout L."/>
            <person name="Hahn M."/>
            <person name="Kohn L."/>
            <person name="Lapalu N."/>
            <person name="Plummer K.M."/>
            <person name="Pradier J.M."/>
            <person name="Quevillon E."/>
            <person name="Sharon A."/>
            <person name="Simon A."/>
            <person name="ten Have A."/>
            <person name="Tudzynski B."/>
            <person name="Tudzynski P."/>
            <person name="Wincker P."/>
            <person name="Andrew M."/>
            <person name="Anthouard V."/>
            <person name="Beever R.E."/>
            <person name="Beffa R."/>
            <person name="Benoit I."/>
            <person name="Bouzid O."/>
            <person name="Brault B."/>
            <person name="Chen Z."/>
            <person name="Choquer M."/>
            <person name="Collemare J."/>
            <person name="Cotton P."/>
            <person name="Danchin E.G."/>
            <person name="Da Silva C."/>
            <person name="Gautier A."/>
            <person name="Giraud C."/>
            <person name="Giraud T."/>
            <person name="Gonzalez C."/>
            <person name="Grossetete S."/>
            <person name="Guldener U."/>
            <person name="Henrissat B."/>
            <person name="Howlett B.J."/>
            <person name="Kodira C."/>
            <person name="Kretschmer M."/>
            <person name="Lappartient A."/>
            <person name="Leroch M."/>
            <person name="Levis C."/>
            <person name="Mauceli E."/>
            <person name="Neuveglise C."/>
            <person name="Oeser B."/>
            <person name="Pearson M."/>
            <person name="Poulain J."/>
            <person name="Poussereau N."/>
            <person name="Quesneville H."/>
            <person name="Rascle C."/>
            <person name="Schumacher J."/>
            <person name="Segurens B."/>
            <person name="Sexton A."/>
            <person name="Silva E."/>
            <person name="Sirven C."/>
            <person name="Soanes D.M."/>
            <person name="Talbot N.J."/>
            <person name="Templeton M."/>
            <person name="Yandava C."/>
            <person name="Yarden O."/>
            <person name="Zeng Q."/>
            <person name="Rollins J.A."/>
            <person name="Lebrun M.H."/>
            <person name="Dickman M."/>
        </authorList>
    </citation>
    <scope>NUCLEOTIDE SEQUENCE [LARGE SCALE GENOMIC DNA]</scope>
    <source>
        <strain evidence="2">T4</strain>
    </source>
</reference>
<protein>
    <submittedName>
        <fullName evidence="1">Uncharacterized protein</fullName>
    </submittedName>
</protein>